<feature type="non-terminal residue" evidence="2">
    <location>
        <position position="184"/>
    </location>
</feature>
<reference evidence="2" key="1">
    <citation type="submission" date="2021-07" db="EMBL/GenBank/DDBJ databases">
        <authorList>
            <person name="Catto M.A."/>
            <person name="Jacobson A."/>
            <person name="Kennedy G."/>
            <person name="Labadie P."/>
            <person name="Hunt B.G."/>
            <person name="Srinivasan R."/>
        </authorList>
    </citation>
    <scope>NUCLEOTIDE SEQUENCE</scope>
    <source>
        <strain evidence="2">PL_HMW_Pooled</strain>
        <tissue evidence="2">Head</tissue>
    </source>
</reference>
<accession>A0AAE1GXR2</accession>
<protein>
    <submittedName>
        <fullName evidence="2">Transcription initiation factor TFIID subunit 1</fullName>
    </submittedName>
</protein>
<feature type="compositionally biased region" description="Basic and acidic residues" evidence="1">
    <location>
        <begin position="76"/>
        <end position="85"/>
    </location>
</feature>
<evidence type="ECO:0000313" key="2">
    <source>
        <dbReference type="EMBL" id="KAK3911260.1"/>
    </source>
</evidence>
<feature type="compositionally biased region" description="Low complexity" evidence="1">
    <location>
        <begin position="102"/>
        <end position="113"/>
    </location>
</feature>
<gene>
    <name evidence="2" type="ORF">KUF71_021041</name>
</gene>
<feature type="compositionally biased region" description="Low complexity" evidence="1">
    <location>
        <begin position="121"/>
        <end position="134"/>
    </location>
</feature>
<comment type="caution">
    <text evidence="2">The sequence shown here is derived from an EMBL/GenBank/DDBJ whole genome shotgun (WGS) entry which is preliminary data.</text>
</comment>
<proteinExistence type="predicted"/>
<reference evidence="2" key="2">
    <citation type="journal article" date="2023" name="BMC Genomics">
        <title>Pest status, molecular evolution, and epigenetic factors derived from the genome assembly of Frankliniella fusca, a thysanopteran phytovirus vector.</title>
        <authorList>
            <person name="Catto M.A."/>
            <person name="Labadie P.E."/>
            <person name="Jacobson A.L."/>
            <person name="Kennedy G.G."/>
            <person name="Srinivasan R."/>
            <person name="Hunt B.G."/>
        </authorList>
    </citation>
    <scope>NUCLEOTIDE SEQUENCE</scope>
    <source>
        <strain evidence="2">PL_HMW_Pooled</strain>
    </source>
</reference>
<sequence length="184" mass="20009">RCRVRVRVRVRAPAPPFTAAQPRSCSCCPRRRLPHHERRQVKQLDGKLDLLRPRRLPDAPGRPAARERAAAQAQEGVHRARDGAARQHLGAEAPQRHPGAVRAAPGAPGAPGRRAGRRGRQLQQRRLLQQQRRQAPAKEDKNQRFAAAGQVKSVRLVAHVSGQVVVVLLLGRHPPADGGGGGAC</sequence>
<evidence type="ECO:0000313" key="3">
    <source>
        <dbReference type="Proteomes" id="UP001219518"/>
    </source>
</evidence>
<keyword evidence="3" id="KW-1185">Reference proteome</keyword>
<evidence type="ECO:0000256" key="1">
    <source>
        <dbReference type="SAM" id="MobiDB-lite"/>
    </source>
</evidence>
<organism evidence="2 3">
    <name type="scientific">Frankliniella fusca</name>
    <dbReference type="NCBI Taxonomy" id="407009"/>
    <lineage>
        <taxon>Eukaryota</taxon>
        <taxon>Metazoa</taxon>
        <taxon>Ecdysozoa</taxon>
        <taxon>Arthropoda</taxon>
        <taxon>Hexapoda</taxon>
        <taxon>Insecta</taxon>
        <taxon>Pterygota</taxon>
        <taxon>Neoptera</taxon>
        <taxon>Paraneoptera</taxon>
        <taxon>Thysanoptera</taxon>
        <taxon>Terebrantia</taxon>
        <taxon>Thripoidea</taxon>
        <taxon>Thripidae</taxon>
        <taxon>Frankliniella</taxon>
    </lineage>
</organism>
<feature type="non-terminal residue" evidence="2">
    <location>
        <position position="1"/>
    </location>
</feature>
<name>A0AAE1GXR2_9NEOP</name>
<feature type="compositionally biased region" description="Basic and acidic residues" evidence="1">
    <location>
        <begin position="44"/>
        <end position="57"/>
    </location>
</feature>
<dbReference type="EMBL" id="JAHWGI010000256">
    <property type="protein sequence ID" value="KAK3911260.1"/>
    <property type="molecule type" value="Genomic_DNA"/>
</dbReference>
<dbReference type="Proteomes" id="UP001219518">
    <property type="component" value="Unassembled WGS sequence"/>
</dbReference>
<dbReference type="AlphaFoldDB" id="A0AAE1GXR2"/>
<feature type="region of interest" description="Disordered" evidence="1">
    <location>
        <begin position="44"/>
        <end position="146"/>
    </location>
</feature>